<dbReference type="Proteomes" id="UP000294547">
    <property type="component" value="Unassembled WGS sequence"/>
</dbReference>
<dbReference type="AlphaFoldDB" id="A0A4R6RMF5"/>
<organism evidence="1 2">
    <name type="scientific">Oharaeibacter diazotrophicus</name>
    <dbReference type="NCBI Taxonomy" id="1920512"/>
    <lineage>
        <taxon>Bacteria</taxon>
        <taxon>Pseudomonadati</taxon>
        <taxon>Pseudomonadota</taxon>
        <taxon>Alphaproteobacteria</taxon>
        <taxon>Hyphomicrobiales</taxon>
        <taxon>Pleomorphomonadaceae</taxon>
        <taxon>Oharaeibacter</taxon>
    </lineage>
</organism>
<keyword evidence="2" id="KW-1185">Reference proteome</keyword>
<reference evidence="1 2" key="1">
    <citation type="submission" date="2019-03" db="EMBL/GenBank/DDBJ databases">
        <title>Genomic Encyclopedia of Type Strains, Phase IV (KMG-IV): sequencing the most valuable type-strain genomes for metagenomic binning, comparative biology and taxonomic classification.</title>
        <authorList>
            <person name="Goeker M."/>
        </authorList>
    </citation>
    <scope>NUCLEOTIDE SEQUENCE [LARGE SCALE GENOMIC DNA]</scope>
    <source>
        <strain evidence="1 2">DSM 102969</strain>
    </source>
</reference>
<protein>
    <submittedName>
        <fullName evidence="1">Uncharacterized protein</fullName>
    </submittedName>
</protein>
<accession>A0A4R6RMF5</accession>
<dbReference type="OrthoDB" id="8256315at2"/>
<dbReference type="SUPFAM" id="SSF48452">
    <property type="entry name" value="TPR-like"/>
    <property type="match status" value="1"/>
</dbReference>
<comment type="caution">
    <text evidence="1">The sequence shown here is derived from an EMBL/GenBank/DDBJ whole genome shotgun (WGS) entry which is preliminary data.</text>
</comment>
<name>A0A4R6RMF5_9HYPH</name>
<sequence length="326" mass="36109">MTDRKIELRAERVIRRTENATIAAERRRAAEVAAFERLTEPWRRIAEVVARDLAVPPDWLAPLLERLADSTVPEDRVPDVLATAFEIFEVYAKTVYLVPGDEEIALARAIHKAREIHDLVDHAALLADLDRDLAEMDRPGQGTGTRHERARADLHFQKAAIHRALSDNRAAAAELERGLGLDPDATSGWLELGDVHRDHGSATDAEAAYRTAMKTADRLGDARELSFAIDRIGDLRATAGDRDGALEGYRTAMALAEALARQYPRHVALQQDLVLRRVKLADAEPEHAVEHYEAALGIAAAVRDRRRRASMVADLERRLAAARSGS</sequence>
<gene>
    <name evidence="1" type="ORF">EDD54_1094</name>
</gene>
<dbReference type="InterPro" id="IPR011990">
    <property type="entry name" value="TPR-like_helical_dom_sf"/>
</dbReference>
<dbReference type="RefSeq" id="WP_126535838.1">
    <property type="nucleotide sequence ID" value="NZ_BSPM01000008.1"/>
</dbReference>
<proteinExistence type="predicted"/>
<dbReference type="Gene3D" id="1.25.40.10">
    <property type="entry name" value="Tetratricopeptide repeat domain"/>
    <property type="match status" value="1"/>
</dbReference>
<dbReference type="EMBL" id="SNXY01000006">
    <property type="protein sequence ID" value="TDP87207.1"/>
    <property type="molecule type" value="Genomic_DNA"/>
</dbReference>
<evidence type="ECO:0000313" key="1">
    <source>
        <dbReference type="EMBL" id="TDP87207.1"/>
    </source>
</evidence>
<evidence type="ECO:0000313" key="2">
    <source>
        <dbReference type="Proteomes" id="UP000294547"/>
    </source>
</evidence>